<dbReference type="GO" id="GO:0008270">
    <property type="term" value="F:zinc ion binding"/>
    <property type="evidence" value="ECO:0007669"/>
    <property type="project" value="UniProtKB-KW"/>
</dbReference>
<feature type="region of interest" description="Disordered" evidence="4">
    <location>
        <begin position="480"/>
        <end position="539"/>
    </location>
</feature>
<dbReference type="InterPro" id="IPR052445">
    <property type="entry name" value="ZnF-G_patch_domain"/>
</dbReference>
<feature type="compositionally biased region" description="Polar residues" evidence="4">
    <location>
        <begin position="389"/>
        <end position="416"/>
    </location>
</feature>
<feature type="compositionally biased region" description="Basic and acidic residues" evidence="4">
    <location>
        <begin position="482"/>
        <end position="496"/>
    </location>
</feature>
<organism evidence="5 6">
    <name type="scientific">Scophthalmus maximus</name>
    <name type="common">Turbot</name>
    <name type="synonym">Psetta maxima</name>
    <dbReference type="NCBI Taxonomy" id="52904"/>
    <lineage>
        <taxon>Eukaryota</taxon>
        <taxon>Metazoa</taxon>
        <taxon>Chordata</taxon>
        <taxon>Craniata</taxon>
        <taxon>Vertebrata</taxon>
        <taxon>Euteleostomi</taxon>
        <taxon>Actinopterygii</taxon>
        <taxon>Neopterygii</taxon>
        <taxon>Teleostei</taxon>
        <taxon>Neoteleostei</taxon>
        <taxon>Acanthomorphata</taxon>
        <taxon>Carangaria</taxon>
        <taxon>Pleuronectiformes</taxon>
        <taxon>Pleuronectoidei</taxon>
        <taxon>Scophthalmidae</taxon>
        <taxon>Scophthalmus</taxon>
    </lineage>
</organism>
<dbReference type="EMBL" id="CP026257">
    <property type="protein sequence ID" value="AWP14578.1"/>
    <property type="molecule type" value="Genomic_DNA"/>
</dbReference>
<keyword evidence="3" id="KW-0862">Zinc</keyword>
<feature type="region of interest" description="Disordered" evidence="4">
    <location>
        <begin position="221"/>
        <end position="249"/>
    </location>
</feature>
<evidence type="ECO:0000313" key="6">
    <source>
        <dbReference type="Proteomes" id="UP000246464"/>
    </source>
</evidence>
<evidence type="ECO:0000256" key="2">
    <source>
        <dbReference type="ARBA" id="ARBA00022771"/>
    </source>
</evidence>
<accession>A0A2U9CDP0</accession>
<evidence type="ECO:0000256" key="4">
    <source>
        <dbReference type="SAM" id="MobiDB-lite"/>
    </source>
</evidence>
<reference evidence="5 6" key="1">
    <citation type="submission" date="2017-12" db="EMBL/GenBank/DDBJ databases">
        <title>Integrating genomic resources of turbot (Scophthalmus maximus) in depth evaluation of genetic and physical mapping variation across individuals.</title>
        <authorList>
            <person name="Martinez P."/>
        </authorList>
    </citation>
    <scope>NUCLEOTIDE SEQUENCE [LARGE SCALE GENOMIC DNA]</scope>
</reference>
<dbReference type="PANTHER" id="PTHR17614">
    <property type="entry name" value="ZINC FINGER-CONTAINING"/>
    <property type="match status" value="1"/>
</dbReference>
<keyword evidence="1" id="KW-0479">Metal-binding</keyword>
<feature type="region of interest" description="Disordered" evidence="4">
    <location>
        <begin position="315"/>
        <end position="337"/>
    </location>
</feature>
<dbReference type="Proteomes" id="UP000246464">
    <property type="component" value="Chromosome 15"/>
</dbReference>
<sequence>MFRSTTVAVDPANQTRPRFEQNWVDIHSGAAALGTKPQTPLIRPFLPLDPALETRLLSNTQWMYNQMDANNTATAAPAAESCMLGKAHLDYSDLTVAPMTPTTATNNNMNTDNTDTATTTRHFNKIAWAHNQLNNTITPNNIPTTVTANGAAFNKTTTSSFSANTAAIPATTGISVDTSRAARGASGARCGPGRVRPVSFSLPKRSCVLLHQSAAVFIQAGRGSGSSGKPDGVAAQERAKDPGVKVADQQLKSPVSVGVVAADHLDTGNQCSVEGNTAIQHSEAGASASTETGPAGLSGTGAQVSLCDRVVIGADDSDDSGTGAQVSRESGTGALNNGITGQICDSLNTTQASVSGDSEALTHGDVDNPTESESTQELKDSLCPAANQPEKSISGILNDTKESSAQTQVKESNASPSVGPKEATPLAPSRPKEPFCPVLSRDGGRVLLWPSEMVRYTKTSPSISYSVNPLLYDFRAHNRAGQRGEDEKRGLEEGRGRIKPSVIKQPGCQQRKDDMEGGGGVKIDEREEEDEGGQAGNPMELVAHCSGGDAAPDRSGCRDENAFKFGAGTAGKRKSELPEAEAAPRKRRKRGRRQARRVAGVGFTSDLGVHDPTGDLTEELELDSNETAGLCRDTDCRCLCRTRHVTSDGEGTLSCNADDNCCRCGDSDGSAANDGRGHGGEEKRRSELPVSDCHTCNTPSDRCQCGGKSDGDRKHNDPLICVAADDKNKV</sequence>
<evidence type="ECO:0000313" key="5">
    <source>
        <dbReference type="EMBL" id="AWP14578.1"/>
    </source>
</evidence>
<gene>
    <name evidence="5" type="ORF">SMAX5B_008675</name>
</gene>
<feature type="region of interest" description="Disordered" evidence="4">
    <location>
        <begin position="354"/>
        <end position="437"/>
    </location>
</feature>
<evidence type="ECO:0000256" key="3">
    <source>
        <dbReference type="ARBA" id="ARBA00022833"/>
    </source>
</evidence>
<keyword evidence="2" id="KW-0863">Zinc-finger</keyword>
<feature type="compositionally biased region" description="Basic residues" evidence="4">
    <location>
        <begin position="585"/>
        <end position="596"/>
    </location>
</feature>
<proteinExistence type="predicted"/>
<dbReference type="GO" id="GO:0005634">
    <property type="term" value="C:nucleus"/>
    <property type="evidence" value="ECO:0007669"/>
    <property type="project" value="TreeGrafter"/>
</dbReference>
<dbReference type="AlphaFoldDB" id="A0A2U9CDP0"/>
<protein>
    <submittedName>
        <fullName evidence="5">Putative zinc finger protein 804A</fullName>
    </submittedName>
</protein>
<feature type="compositionally biased region" description="Polar residues" evidence="4">
    <location>
        <begin position="322"/>
        <end position="337"/>
    </location>
</feature>
<feature type="region of interest" description="Disordered" evidence="4">
    <location>
        <begin position="568"/>
        <end position="596"/>
    </location>
</feature>
<dbReference type="PANTHER" id="PTHR17614:SF13">
    <property type="entry name" value="ZINC FINGER PROTEIN 804A"/>
    <property type="match status" value="1"/>
</dbReference>
<feature type="region of interest" description="Disordered" evidence="4">
    <location>
        <begin position="671"/>
        <end position="692"/>
    </location>
</feature>
<feature type="compositionally biased region" description="Basic and acidic residues" evidence="4">
    <location>
        <begin position="675"/>
        <end position="687"/>
    </location>
</feature>
<name>A0A2U9CDP0_SCOMX</name>
<keyword evidence="6" id="KW-1185">Reference proteome</keyword>
<evidence type="ECO:0000256" key="1">
    <source>
        <dbReference type="ARBA" id="ARBA00022723"/>
    </source>
</evidence>